<dbReference type="InterPro" id="IPR007607">
    <property type="entry name" value="BacA/B"/>
</dbReference>
<proteinExistence type="inferred from homology"/>
<dbReference type="AlphaFoldDB" id="F5RF02"/>
<dbReference type="EMBL" id="AFHG01000053">
    <property type="protein sequence ID" value="EGK70658.1"/>
    <property type="molecule type" value="Genomic_DNA"/>
</dbReference>
<evidence type="ECO:0000313" key="3">
    <source>
        <dbReference type="Proteomes" id="UP000005019"/>
    </source>
</evidence>
<comment type="similarity">
    <text evidence="1">Belongs to the bactofilin family.</text>
</comment>
<gene>
    <name evidence="2" type="ORF">METUNv1_02879</name>
</gene>
<accession>F5RF02</accession>
<name>F5RF02_METUF</name>
<reference evidence="2 3" key="1">
    <citation type="journal article" date="2011" name="J. Bacteriol.">
        <title>Genome sequence of Methyloversatilis universalis FAM5T, a methylotrophic representative of the order Rhodocyclales.</title>
        <authorList>
            <person name="Kittichotirat W."/>
            <person name="Good N.M."/>
            <person name="Hall R."/>
            <person name="Bringel F."/>
            <person name="Lajus A."/>
            <person name="Medigue C."/>
            <person name="Smalley N.E."/>
            <person name="Beck D."/>
            <person name="Bumgarner R."/>
            <person name="Vuilleumier S."/>
            <person name="Kalyuzhnaya M.G."/>
        </authorList>
    </citation>
    <scope>NUCLEOTIDE SEQUENCE [LARGE SCALE GENOMIC DNA]</scope>
    <source>
        <strain evidence="3">ATCC BAA-1314 / JCM 13912 / FAM5</strain>
    </source>
</reference>
<evidence type="ECO:0000256" key="1">
    <source>
        <dbReference type="ARBA" id="ARBA00044755"/>
    </source>
</evidence>
<keyword evidence="3" id="KW-1185">Reference proteome</keyword>
<dbReference type="eggNOG" id="COG1664">
    <property type="taxonomic scope" value="Bacteria"/>
</dbReference>
<dbReference type="RefSeq" id="WP_008062902.1">
    <property type="nucleotide sequence ID" value="NZ_AFHG01000053.1"/>
</dbReference>
<protein>
    <recommendedName>
        <fullName evidence="4">Cell shape determination protein CcmA</fullName>
    </recommendedName>
</protein>
<dbReference type="PANTHER" id="PTHR35024:SF4">
    <property type="entry name" value="POLYMER-FORMING CYTOSKELETAL PROTEIN"/>
    <property type="match status" value="1"/>
</dbReference>
<dbReference type="Proteomes" id="UP000005019">
    <property type="component" value="Unassembled WGS sequence"/>
</dbReference>
<dbReference type="STRING" id="1000565.METUNv1_02879"/>
<organism evidence="2 3">
    <name type="scientific">Methyloversatilis universalis (strain ATCC BAA-1314 / DSM 25237 / JCM 13912 / CCUG 52030 / FAM5)</name>
    <dbReference type="NCBI Taxonomy" id="1000565"/>
    <lineage>
        <taxon>Bacteria</taxon>
        <taxon>Pseudomonadati</taxon>
        <taxon>Pseudomonadota</taxon>
        <taxon>Betaproteobacteria</taxon>
        <taxon>Nitrosomonadales</taxon>
        <taxon>Sterolibacteriaceae</taxon>
        <taxon>Methyloversatilis</taxon>
    </lineage>
</organism>
<sequence length="133" mass="14240">MFGKKPEKPSKRIDSLIGAGTRVNGDIHFRGGLRVDGEVIGNVRADDNEPSTLVLSEHARIEGAVTVTHAMINGTVQGPIVSTEFLELQPQARIAGDVVYNRLEVHLGAIVKGQLEHQEAAPRAVELKLASAS</sequence>
<dbReference type="Pfam" id="PF04519">
    <property type="entry name" value="Bactofilin"/>
    <property type="match status" value="1"/>
</dbReference>
<dbReference type="OrthoDB" id="8903691at2"/>
<evidence type="ECO:0000313" key="2">
    <source>
        <dbReference type="EMBL" id="EGK70658.1"/>
    </source>
</evidence>
<evidence type="ECO:0008006" key="4">
    <source>
        <dbReference type="Google" id="ProtNLM"/>
    </source>
</evidence>
<dbReference type="PANTHER" id="PTHR35024">
    <property type="entry name" value="HYPOTHETICAL CYTOSOLIC PROTEIN"/>
    <property type="match status" value="1"/>
</dbReference>
<comment type="caution">
    <text evidence="2">The sequence shown here is derived from an EMBL/GenBank/DDBJ whole genome shotgun (WGS) entry which is preliminary data.</text>
</comment>